<evidence type="ECO:0000313" key="1">
    <source>
        <dbReference type="EMBL" id="MEN5375843.1"/>
    </source>
</evidence>
<proteinExistence type="predicted"/>
<gene>
    <name evidence="1" type="ORF">ABE541_01070</name>
</gene>
<comment type="caution">
    <text evidence="1">The sequence shown here is derived from an EMBL/GenBank/DDBJ whole genome shotgun (WGS) entry which is preliminary data.</text>
</comment>
<dbReference type="RefSeq" id="WP_346580371.1">
    <property type="nucleotide sequence ID" value="NZ_JBDJLH010000006.1"/>
</dbReference>
<dbReference type="EMBL" id="JBDJNQ010000001">
    <property type="protein sequence ID" value="MEN5375843.1"/>
    <property type="molecule type" value="Genomic_DNA"/>
</dbReference>
<dbReference type="Proteomes" id="UP001409291">
    <property type="component" value="Unassembled WGS sequence"/>
</dbReference>
<protein>
    <submittedName>
        <fullName evidence="1">Uncharacterized protein</fullName>
    </submittedName>
</protein>
<sequence>MPGRSLTSGDEALSCISRKFCEGEVKPGNGERQYPKAHWQAKARSVRIDVGSPEI</sequence>
<evidence type="ECO:0000313" key="2">
    <source>
        <dbReference type="Proteomes" id="UP001409291"/>
    </source>
</evidence>
<keyword evidence="2" id="KW-1185">Reference proteome</keyword>
<name>A0ABV0BP38_9SPHI</name>
<accession>A0ABV0BP38</accession>
<organism evidence="1 2">
    <name type="scientific">Sphingobacterium kitahiroshimense</name>
    <dbReference type="NCBI Taxonomy" id="470446"/>
    <lineage>
        <taxon>Bacteria</taxon>
        <taxon>Pseudomonadati</taxon>
        <taxon>Bacteroidota</taxon>
        <taxon>Sphingobacteriia</taxon>
        <taxon>Sphingobacteriales</taxon>
        <taxon>Sphingobacteriaceae</taxon>
        <taxon>Sphingobacterium</taxon>
    </lineage>
</organism>
<reference evidence="1 2" key="1">
    <citation type="submission" date="2024-04" db="EMBL/GenBank/DDBJ databases">
        <title>WGS of bacteria from Torrens River.</title>
        <authorList>
            <person name="Wyrsch E.R."/>
            <person name="Drigo B."/>
        </authorList>
    </citation>
    <scope>NUCLEOTIDE SEQUENCE [LARGE SCALE GENOMIC DNA]</scope>
    <source>
        <strain evidence="1 2">TWI391</strain>
    </source>
</reference>